<feature type="transmembrane region" description="Helical" evidence="5">
    <location>
        <begin position="438"/>
        <end position="461"/>
    </location>
</feature>
<keyword evidence="2 5" id="KW-0812">Transmembrane</keyword>
<dbReference type="EMBL" id="RCOR01000019">
    <property type="protein sequence ID" value="RSN69305.1"/>
    <property type="molecule type" value="Genomic_DNA"/>
</dbReference>
<feature type="transmembrane region" description="Helical" evidence="5">
    <location>
        <begin position="192"/>
        <end position="215"/>
    </location>
</feature>
<feature type="transmembrane region" description="Helical" evidence="5">
    <location>
        <begin position="287"/>
        <end position="306"/>
    </location>
</feature>
<feature type="transmembrane region" description="Helical" evidence="5">
    <location>
        <begin position="99"/>
        <end position="116"/>
    </location>
</feature>
<evidence type="ECO:0000313" key="7">
    <source>
        <dbReference type="EMBL" id="RSN69305.1"/>
    </source>
</evidence>
<accession>A0A3R9PE09</accession>
<keyword evidence="4 5" id="KW-0472">Membrane</keyword>
<feature type="transmembrane region" description="Helical" evidence="5">
    <location>
        <begin position="152"/>
        <end position="172"/>
    </location>
</feature>
<keyword evidence="3 5" id="KW-1133">Transmembrane helix</keyword>
<evidence type="ECO:0000256" key="4">
    <source>
        <dbReference type="ARBA" id="ARBA00023136"/>
    </source>
</evidence>
<feature type="transmembrane region" description="Helical" evidence="5">
    <location>
        <begin position="312"/>
        <end position="337"/>
    </location>
</feature>
<name>A0A3R9PE09_9CREN</name>
<dbReference type="GO" id="GO:0016020">
    <property type="term" value="C:membrane"/>
    <property type="evidence" value="ECO:0007669"/>
    <property type="project" value="UniProtKB-SubCell"/>
</dbReference>
<comment type="caution">
    <text evidence="7">The sequence shown here is derived from an EMBL/GenBank/DDBJ whole genome shotgun (WGS) entry which is preliminary data.</text>
</comment>
<gene>
    <name evidence="7" type="ORF">D9Q81_03785</name>
</gene>
<reference evidence="7 8" key="1">
    <citation type="submission" date="2018-10" db="EMBL/GenBank/DDBJ databases">
        <title>Co-occurring genomic capacity for anaerobic methane metabolism and dissimilatory sulfite reduction discovered in the Korarchaeota.</title>
        <authorList>
            <person name="Mckay L.J."/>
            <person name="Dlakic M."/>
            <person name="Fields M.W."/>
            <person name="Delmont T.O."/>
            <person name="Eren A.M."/>
            <person name="Jay Z.J."/>
            <person name="Klingelsmith K.B."/>
            <person name="Rusch D.B."/>
            <person name="Inskeep W.P."/>
        </authorList>
    </citation>
    <scope>NUCLEOTIDE SEQUENCE [LARGE SCALE GENOMIC DNA]</scope>
    <source>
        <strain evidence="7 8">WS</strain>
    </source>
</reference>
<evidence type="ECO:0000256" key="2">
    <source>
        <dbReference type="ARBA" id="ARBA00022692"/>
    </source>
</evidence>
<feature type="transmembrane region" description="Helical" evidence="5">
    <location>
        <begin position="393"/>
        <end position="417"/>
    </location>
</feature>
<feature type="domain" description="NADH:quinone oxidoreductase/Mrp antiporter transmembrane" evidence="6">
    <location>
        <begin position="123"/>
        <end position="408"/>
    </location>
</feature>
<feature type="transmembrane region" description="Helical" evidence="5">
    <location>
        <begin position="33"/>
        <end position="50"/>
    </location>
</feature>
<evidence type="ECO:0000259" key="6">
    <source>
        <dbReference type="Pfam" id="PF00361"/>
    </source>
</evidence>
<evidence type="ECO:0000256" key="3">
    <source>
        <dbReference type="ARBA" id="ARBA00022989"/>
    </source>
</evidence>
<dbReference type="AlphaFoldDB" id="A0A3R9PE09"/>
<dbReference type="Proteomes" id="UP000278149">
    <property type="component" value="Unassembled WGS sequence"/>
</dbReference>
<feature type="transmembrane region" description="Helical" evidence="5">
    <location>
        <begin position="122"/>
        <end position="140"/>
    </location>
</feature>
<feature type="transmembrane region" description="Helical" evidence="5">
    <location>
        <begin position="258"/>
        <end position="280"/>
    </location>
</feature>
<dbReference type="PANTHER" id="PTHR22773">
    <property type="entry name" value="NADH DEHYDROGENASE"/>
    <property type="match status" value="1"/>
</dbReference>
<feature type="transmembrane region" description="Helical" evidence="5">
    <location>
        <begin position="6"/>
        <end position="26"/>
    </location>
</feature>
<evidence type="ECO:0000313" key="8">
    <source>
        <dbReference type="Proteomes" id="UP000278149"/>
    </source>
</evidence>
<evidence type="ECO:0000256" key="1">
    <source>
        <dbReference type="ARBA" id="ARBA00004141"/>
    </source>
</evidence>
<organism evidence="7 8">
    <name type="scientific">Candidatus Korarchaeum cryptofilum</name>
    <dbReference type="NCBI Taxonomy" id="498846"/>
    <lineage>
        <taxon>Archaea</taxon>
        <taxon>Thermoproteota</taxon>
        <taxon>Candidatus Korarchaeia</taxon>
        <taxon>Candidatus Korarchaeales</taxon>
        <taxon>Candidatus Korarchaeaceae</taxon>
        <taxon>Candidatus Korarchaeum</taxon>
    </lineage>
</organism>
<feature type="transmembrane region" description="Helical" evidence="5">
    <location>
        <begin position="227"/>
        <end position="252"/>
    </location>
</feature>
<protein>
    <submittedName>
        <fullName evidence="7">NADH-quinone oxidoreductase subunit N</fullName>
    </submittedName>
</protein>
<feature type="transmembrane region" description="Helical" evidence="5">
    <location>
        <begin position="70"/>
        <end position="87"/>
    </location>
</feature>
<dbReference type="InterPro" id="IPR001750">
    <property type="entry name" value="ND/Mrp_TM"/>
</dbReference>
<feature type="transmembrane region" description="Helical" evidence="5">
    <location>
        <begin position="358"/>
        <end position="381"/>
    </location>
</feature>
<evidence type="ECO:0000256" key="5">
    <source>
        <dbReference type="SAM" id="Phobius"/>
    </source>
</evidence>
<sequence length="464" mass="50109">MMELIMWSIFAILSAAGLIIPAIDYLKGVRAGPYIALISTAASMILLALLMRKSGTMFSGLIRVDPLSTYIAFIAAFGSFLVVLASLSQAKDWSTAPSLYSLILLSLLGVLFILYANDASVVIASWALVAVASYVIVGMRKDDASLEASVKYSLMGVASSSLLIFGFALVLGVTRESQLIQLSYVSTQFREILVLGVLILIAAVGFKMGVFPFHAWLPDVYGGANPLLVSFVSGVVKLISIGAFIRVLQPLIPAISDYWFTAMAILSILTMFYGNLAALVQRNVQRMMAYSSIAQAGYFLIAFAALGSTKLALQAIGLQVTTYVLAKIGIFVGLGYLSRKGFELTLDGLKGSGRTMRLSGSMITILILSLMGMPPLIGFWSKFMYIFFSVMDIAPWLALLGVINSGISVGYYALVLRYMYFANPPELRARESSKDTELYVLAIVGILSVVLGLGLVDYLVFLLS</sequence>
<dbReference type="Pfam" id="PF00361">
    <property type="entry name" value="Proton_antipo_M"/>
    <property type="match status" value="1"/>
</dbReference>
<comment type="subcellular location">
    <subcellularLocation>
        <location evidence="1">Membrane</location>
        <topology evidence="1">Multi-pass membrane protein</topology>
    </subcellularLocation>
</comment>
<proteinExistence type="predicted"/>